<evidence type="ECO:0000259" key="3">
    <source>
        <dbReference type="Pfam" id="PF04775"/>
    </source>
</evidence>
<dbReference type="GO" id="GO:0006637">
    <property type="term" value="P:acyl-CoA metabolic process"/>
    <property type="evidence" value="ECO:0007669"/>
    <property type="project" value="InterPro"/>
</dbReference>
<dbReference type="Gene3D" id="3.40.50.1820">
    <property type="entry name" value="alpha/beta hydrolase"/>
    <property type="match status" value="1"/>
</dbReference>
<name>A0AAN9BG65_9CAEN</name>
<protein>
    <submittedName>
        <fullName evidence="5">Uncharacterized protein</fullName>
    </submittedName>
</protein>
<dbReference type="SUPFAM" id="SSF53474">
    <property type="entry name" value="alpha/beta-Hydrolases"/>
    <property type="match status" value="1"/>
</dbReference>
<dbReference type="InterPro" id="IPR042490">
    <property type="entry name" value="Thio_Ohase/BAAT_N"/>
</dbReference>
<reference evidence="5 6" key="1">
    <citation type="submission" date="2024-02" db="EMBL/GenBank/DDBJ databases">
        <title>Chromosome-scale genome assembly of the rough periwinkle Littorina saxatilis.</title>
        <authorList>
            <person name="De Jode A."/>
            <person name="Faria R."/>
            <person name="Formenti G."/>
            <person name="Sims Y."/>
            <person name="Smith T.P."/>
            <person name="Tracey A."/>
            <person name="Wood J.M.D."/>
            <person name="Zagrodzka Z.B."/>
            <person name="Johannesson K."/>
            <person name="Butlin R.K."/>
            <person name="Leder E.H."/>
        </authorList>
    </citation>
    <scope>NUCLEOTIDE SEQUENCE [LARGE SCALE GENOMIC DNA]</scope>
    <source>
        <strain evidence="5">Snail1</strain>
        <tissue evidence="5">Muscle</tissue>
    </source>
</reference>
<feature type="active site" description="Charge relay system" evidence="2">
    <location>
        <position position="391"/>
    </location>
</feature>
<evidence type="ECO:0000256" key="2">
    <source>
        <dbReference type="PIRSR" id="PIRSR016521-1"/>
    </source>
</evidence>
<dbReference type="EMBL" id="JBAMIC010000008">
    <property type="protein sequence ID" value="KAK7104526.1"/>
    <property type="molecule type" value="Genomic_DNA"/>
</dbReference>
<evidence type="ECO:0000256" key="1">
    <source>
        <dbReference type="ARBA" id="ARBA00006538"/>
    </source>
</evidence>
<dbReference type="InterPro" id="IPR016662">
    <property type="entry name" value="Acyl-CoA_thioEstase_long-chain"/>
</dbReference>
<proteinExistence type="inferred from homology"/>
<dbReference type="Gene3D" id="2.60.40.2240">
    <property type="entry name" value="Acyl-CoA thioester hydrolase/BAAT N-terminal domain"/>
    <property type="match status" value="1"/>
</dbReference>
<accession>A0AAN9BG65</accession>
<dbReference type="AlphaFoldDB" id="A0AAN9BG65"/>
<dbReference type="GO" id="GO:0006631">
    <property type="term" value="P:fatty acid metabolic process"/>
    <property type="evidence" value="ECO:0007669"/>
    <property type="project" value="TreeGrafter"/>
</dbReference>
<gene>
    <name evidence="5" type="ORF">V1264_019226</name>
</gene>
<dbReference type="PANTHER" id="PTHR10824:SF4">
    <property type="entry name" value="ACYL-COENZYME A THIOESTERASE 1-LIKE"/>
    <property type="match status" value="1"/>
</dbReference>
<dbReference type="InterPro" id="IPR029058">
    <property type="entry name" value="AB_hydrolase_fold"/>
</dbReference>
<dbReference type="FunFam" id="3.40.50.1820:FF:000024">
    <property type="entry name" value="acyl-coenzyme A thioesterase 4"/>
    <property type="match status" value="1"/>
</dbReference>
<dbReference type="PANTHER" id="PTHR10824">
    <property type="entry name" value="ACYL-COENZYME A THIOESTERASE-RELATED"/>
    <property type="match status" value="1"/>
</dbReference>
<feature type="domain" description="Acyl-CoA thioester hydrolase/bile acid-CoA amino acid N-acetyltransferase" evidence="3">
    <location>
        <begin position="38"/>
        <end position="177"/>
    </location>
</feature>
<feature type="active site" description="Charge relay system" evidence="2">
    <location>
        <position position="268"/>
    </location>
</feature>
<comment type="caution">
    <text evidence="5">The sequence shown here is derived from an EMBL/GenBank/DDBJ whole genome shotgun (WGS) entry which is preliminary data.</text>
</comment>
<evidence type="ECO:0000313" key="6">
    <source>
        <dbReference type="Proteomes" id="UP001374579"/>
    </source>
</evidence>
<comment type="similarity">
    <text evidence="1">Belongs to the C/M/P thioester hydrolase family.</text>
</comment>
<dbReference type="Pfam" id="PF08840">
    <property type="entry name" value="BAAT_C"/>
    <property type="match status" value="1"/>
</dbReference>
<dbReference type="PIRSF" id="PIRSF016521">
    <property type="entry name" value="Acyl-CoA_hydro"/>
    <property type="match status" value="1"/>
</dbReference>
<dbReference type="InterPro" id="IPR006862">
    <property type="entry name" value="Thio_Ohase/aa_AcTrfase"/>
</dbReference>
<feature type="domain" description="BAAT/Acyl-CoA thioester hydrolase C-terminal" evidence="4">
    <location>
        <begin position="239"/>
        <end position="441"/>
    </location>
</feature>
<evidence type="ECO:0000259" key="4">
    <source>
        <dbReference type="Pfam" id="PF08840"/>
    </source>
</evidence>
<evidence type="ECO:0000313" key="5">
    <source>
        <dbReference type="EMBL" id="KAK7104526.1"/>
    </source>
</evidence>
<keyword evidence="6" id="KW-1185">Reference proteome</keyword>
<dbReference type="InterPro" id="IPR014940">
    <property type="entry name" value="BAAT_C"/>
</dbReference>
<feature type="active site" description="Charge relay system" evidence="2">
    <location>
        <position position="358"/>
    </location>
</feature>
<sequence>MAGRLKQLQPIILRCAHPHSFSTQPEVIQVTPKVSLFDQKVHIKVQGLPSKTKVTLHATTQQEWRRKPVEFKSCSHYVTSDDGDLDLNRDVSVGGTYTGLDPMGPFWSLKPSPAGPQNIRMVVRNGDEPVLYNLSVYLGHLSLRELVATDTQVKPVYTTTVTRLKKSADVRRIPVREGNVRGILFLPPGEGPHPGVIDMFGSAGGLMELRATLLASHGFAVLALPFFKYEDLPAKLEDVTFDYFEEAVSWFSSHSAVKDDGIGVVAVSTGAQFALLMAWMCPQVKTVVFINGPPFYWLYDLCRKDGTLVRKGIKLDLNFAVPTEEGLSIRDCFPHTTDSFIPVWESSAHVLVLQSDDDNQVDPKLADVLYNLYPDDKRHLLEVMHYPGAGHLLEPPYSPHCRYCVNPTFGMDFLWGGNPSDHAVAQEDSWNRILKFLKTHLS</sequence>
<organism evidence="5 6">
    <name type="scientific">Littorina saxatilis</name>
    <dbReference type="NCBI Taxonomy" id="31220"/>
    <lineage>
        <taxon>Eukaryota</taxon>
        <taxon>Metazoa</taxon>
        <taxon>Spiralia</taxon>
        <taxon>Lophotrochozoa</taxon>
        <taxon>Mollusca</taxon>
        <taxon>Gastropoda</taxon>
        <taxon>Caenogastropoda</taxon>
        <taxon>Littorinimorpha</taxon>
        <taxon>Littorinoidea</taxon>
        <taxon>Littorinidae</taxon>
        <taxon>Littorina</taxon>
    </lineage>
</organism>
<dbReference type="Proteomes" id="UP001374579">
    <property type="component" value="Unassembled WGS sequence"/>
</dbReference>
<dbReference type="GO" id="GO:0047617">
    <property type="term" value="F:fatty acyl-CoA hydrolase activity"/>
    <property type="evidence" value="ECO:0007669"/>
    <property type="project" value="TreeGrafter"/>
</dbReference>
<dbReference type="Pfam" id="PF04775">
    <property type="entry name" value="Bile_Hydr_Trans"/>
    <property type="match status" value="1"/>
</dbReference>